<keyword evidence="2" id="KW-1133">Transmembrane helix</keyword>
<proteinExistence type="predicted"/>
<evidence type="ECO:0000256" key="1">
    <source>
        <dbReference type="SAM" id="MobiDB-lite"/>
    </source>
</evidence>
<dbReference type="HOGENOM" id="CLU_2976825_0_0_0"/>
<name>F8L597_SIMNZ</name>
<feature type="transmembrane region" description="Helical" evidence="2">
    <location>
        <begin position="17"/>
        <end position="35"/>
    </location>
</feature>
<evidence type="ECO:0000256" key="2">
    <source>
        <dbReference type="SAM" id="Phobius"/>
    </source>
</evidence>
<evidence type="ECO:0000313" key="3">
    <source>
        <dbReference type="EMBL" id="CCB87980.1"/>
    </source>
</evidence>
<feature type="region of interest" description="Disordered" evidence="1">
    <location>
        <begin position="39"/>
        <end position="58"/>
    </location>
</feature>
<reference evidence="3 4" key="2">
    <citation type="journal article" date="2011" name="Mol. Biol. Evol.">
        <title>Unity in variety--the pan-genome of the Chlamydiae.</title>
        <authorList>
            <person name="Collingro A."/>
            <person name="Tischler P."/>
            <person name="Weinmaier T."/>
            <person name="Penz T."/>
            <person name="Heinz E."/>
            <person name="Brunham R.C."/>
            <person name="Read T.D."/>
            <person name="Bavoil P.M."/>
            <person name="Sachse K."/>
            <person name="Kahane S."/>
            <person name="Friedman M.G."/>
            <person name="Rattei T."/>
            <person name="Myers G.S."/>
            <person name="Horn M."/>
        </authorList>
    </citation>
    <scope>NUCLEOTIDE SEQUENCE [LARGE SCALE GENOMIC DNA]</scope>
    <source>
        <strain evidence="4">ATCC VR-1471 / Z</strain>
    </source>
</reference>
<feature type="compositionally biased region" description="Basic and acidic residues" evidence="1">
    <location>
        <begin position="43"/>
        <end position="58"/>
    </location>
</feature>
<dbReference type="RefSeq" id="WP_013942447.1">
    <property type="nucleotide sequence ID" value="NC_015713.1"/>
</dbReference>
<dbReference type="STRING" id="331113.SNE_A01020"/>
<organism evidence="3 4">
    <name type="scientific">Simkania negevensis (strain ATCC VR-1471 / DSM 27360 / Z)</name>
    <dbReference type="NCBI Taxonomy" id="331113"/>
    <lineage>
        <taxon>Bacteria</taxon>
        <taxon>Pseudomonadati</taxon>
        <taxon>Chlamydiota</taxon>
        <taxon>Chlamydiia</taxon>
        <taxon>Parachlamydiales</taxon>
        <taxon>Simkaniaceae</taxon>
        <taxon>Simkania</taxon>
    </lineage>
</organism>
<sequence>MISIDKFLNLVRSYDNLLWGIGVIGTVVILWFQVTHKKKKAEKSKQNEVQSQRDKYDY</sequence>
<keyword evidence="2" id="KW-0472">Membrane</keyword>
<dbReference type="EMBL" id="FR872582">
    <property type="protein sequence ID" value="CCB87980.1"/>
    <property type="molecule type" value="Genomic_DNA"/>
</dbReference>
<dbReference type="AlphaFoldDB" id="F8L597"/>
<keyword evidence="4" id="KW-1185">Reference proteome</keyword>
<dbReference type="KEGG" id="sng:SNE_A01020"/>
<dbReference type="Proteomes" id="UP000000496">
    <property type="component" value="Chromosome gsn.131"/>
</dbReference>
<gene>
    <name evidence="3" type="ordered locus">SNE_A01020</name>
</gene>
<protein>
    <submittedName>
        <fullName evidence="3">Uncharacterized protein</fullName>
    </submittedName>
</protein>
<reference key="1">
    <citation type="journal article" date="2011" name="Mol. Biol. Evol.">
        <title>Unity in variety -- the pan-genome of the Chlamydiae.</title>
        <authorList>
            <person name="Collingro A."/>
            <person name="Tischler P."/>
            <person name="Weinmaier T."/>
            <person name="Penz T."/>
            <person name="Heinz E."/>
            <person name="Brunham R.C."/>
            <person name="Read T.D."/>
            <person name="Bavoil P.M."/>
            <person name="Sachse K."/>
            <person name="Kahane S."/>
            <person name="Friedman M.G."/>
            <person name="Rattei T."/>
            <person name="Myers G.S.A."/>
            <person name="Horn M."/>
        </authorList>
    </citation>
    <scope>NUCLEOTIDE SEQUENCE</scope>
    <source>
        <strain>Z</strain>
    </source>
</reference>
<accession>F8L597</accession>
<evidence type="ECO:0000313" key="4">
    <source>
        <dbReference type="Proteomes" id="UP000000496"/>
    </source>
</evidence>
<keyword evidence="2" id="KW-0812">Transmembrane</keyword>